<dbReference type="Proteomes" id="UP000274922">
    <property type="component" value="Unassembled WGS sequence"/>
</dbReference>
<dbReference type="PROSITE" id="PS00107">
    <property type="entry name" value="PROTEIN_KINASE_ATP"/>
    <property type="match status" value="1"/>
</dbReference>
<dbReference type="PIRSF" id="PIRSF000654">
    <property type="entry name" value="Integrin-linked_kinase"/>
    <property type="match status" value="1"/>
</dbReference>
<gene>
    <name evidence="13" type="ORF">CXG81DRAFT_4810</name>
</gene>
<dbReference type="PROSITE" id="PS00108">
    <property type="entry name" value="PROTEIN_KINASE_ST"/>
    <property type="match status" value="1"/>
</dbReference>
<organism evidence="13 14">
    <name type="scientific">Caulochytrium protostelioides</name>
    <dbReference type="NCBI Taxonomy" id="1555241"/>
    <lineage>
        <taxon>Eukaryota</taxon>
        <taxon>Fungi</taxon>
        <taxon>Fungi incertae sedis</taxon>
        <taxon>Chytridiomycota</taxon>
        <taxon>Chytridiomycota incertae sedis</taxon>
        <taxon>Chytridiomycetes</taxon>
        <taxon>Caulochytriales</taxon>
        <taxon>Caulochytriaceae</taxon>
        <taxon>Caulochytrium</taxon>
    </lineage>
</organism>
<keyword evidence="3 11" id="KW-0723">Serine/threonine-protein kinase</keyword>
<protein>
    <recommendedName>
        <fullName evidence="2">non-specific serine/threonine protein kinase</fullName>
        <ecNumber evidence="2">2.7.11.1</ecNumber>
    </recommendedName>
</protein>
<evidence type="ECO:0000256" key="5">
    <source>
        <dbReference type="ARBA" id="ARBA00022741"/>
    </source>
</evidence>
<dbReference type="PROSITE" id="PS00171">
    <property type="entry name" value="TIM_1"/>
    <property type="match status" value="1"/>
</dbReference>
<evidence type="ECO:0000256" key="4">
    <source>
        <dbReference type="ARBA" id="ARBA00022679"/>
    </source>
</evidence>
<dbReference type="CDD" id="cd08217">
    <property type="entry name" value="STKc_Nek2"/>
    <property type="match status" value="1"/>
</dbReference>
<dbReference type="GO" id="GO:0004807">
    <property type="term" value="F:triose-phosphate isomerase activity"/>
    <property type="evidence" value="ECO:0007669"/>
    <property type="project" value="InterPro"/>
</dbReference>
<evidence type="ECO:0000256" key="10">
    <source>
        <dbReference type="PROSITE-ProRule" id="PRU10141"/>
    </source>
</evidence>
<dbReference type="PANTHER" id="PTHR44899:SF10">
    <property type="entry name" value="NIMA-RELATED KINASE 2"/>
    <property type="match status" value="1"/>
</dbReference>
<evidence type="ECO:0000256" key="11">
    <source>
        <dbReference type="RuleBase" id="RU000304"/>
    </source>
</evidence>
<comment type="catalytic activity">
    <reaction evidence="9">
        <text>L-seryl-[protein] + ATP = O-phospho-L-seryl-[protein] + ADP + H(+)</text>
        <dbReference type="Rhea" id="RHEA:17989"/>
        <dbReference type="Rhea" id="RHEA-COMP:9863"/>
        <dbReference type="Rhea" id="RHEA-COMP:11604"/>
        <dbReference type="ChEBI" id="CHEBI:15378"/>
        <dbReference type="ChEBI" id="CHEBI:29999"/>
        <dbReference type="ChEBI" id="CHEBI:30616"/>
        <dbReference type="ChEBI" id="CHEBI:83421"/>
        <dbReference type="ChEBI" id="CHEBI:456216"/>
        <dbReference type="EC" id="2.7.11.1"/>
    </reaction>
</comment>
<keyword evidence="4" id="KW-0808">Transferase</keyword>
<dbReference type="InterPro" id="IPR051131">
    <property type="entry name" value="NEK_Ser/Thr_kinase_NIMA"/>
</dbReference>
<dbReference type="SUPFAM" id="SSF56112">
    <property type="entry name" value="Protein kinase-like (PK-like)"/>
    <property type="match status" value="1"/>
</dbReference>
<dbReference type="PANTHER" id="PTHR44899">
    <property type="entry name" value="CAMK FAMILY PROTEIN KINASE"/>
    <property type="match status" value="1"/>
</dbReference>
<dbReference type="Gene3D" id="1.10.510.10">
    <property type="entry name" value="Transferase(Phosphotransferase) domain 1"/>
    <property type="match status" value="1"/>
</dbReference>
<evidence type="ECO:0000256" key="8">
    <source>
        <dbReference type="ARBA" id="ARBA00047899"/>
    </source>
</evidence>
<dbReference type="InterPro" id="IPR020861">
    <property type="entry name" value="Triosephosphate_isomerase_AS"/>
</dbReference>
<dbReference type="InterPro" id="IPR011009">
    <property type="entry name" value="Kinase-like_dom_sf"/>
</dbReference>
<dbReference type="Gene3D" id="3.30.200.20">
    <property type="entry name" value="Phosphorylase Kinase, domain 1"/>
    <property type="match status" value="1"/>
</dbReference>
<evidence type="ECO:0000256" key="2">
    <source>
        <dbReference type="ARBA" id="ARBA00012513"/>
    </source>
</evidence>
<dbReference type="OrthoDB" id="10250725at2759"/>
<feature type="binding site" evidence="10">
    <location>
        <position position="33"/>
    </location>
    <ligand>
        <name>ATP</name>
        <dbReference type="ChEBI" id="CHEBI:30616"/>
    </ligand>
</feature>
<evidence type="ECO:0000256" key="9">
    <source>
        <dbReference type="ARBA" id="ARBA00048679"/>
    </source>
</evidence>
<evidence type="ECO:0000256" key="7">
    <source>
        <dbReference type="ARBA" id="ARBA00022840"/>
    </source>
</evidence>
<reference evidence="14" key="1">
    <citation type="journal article" date="2018" name="Nat. Microbiol.">
        <title>Leveraging single-cell genomics to expand the fungal tree of life.</title>
        <authorList>
            <person name="Ahrendt S.R."/>
            <person name="Quandt C.A."/>
            <person name="Ciobanu D."/>
            <person name="Clum A."/>
            <person name="Salamov A."/>
            <person name="Andreopoulos B."/>
            <person name="Cheng J.F."/>
            <person name="Woyke T."/>
            <person name="Pelin A."/>
            <person name="Henrissat B."/>
            <person name="Reynolds N.K."/>
            <person name="Benny G.L."/>
            <person name="Smith M.E."/>
            <person name="James T.Y."/>
            <person name="Grigoriev I.V."/>
        </authorList>
    </citation>
    <scope>NUCLEOTIDE SEQUENCE [LARGE SCALE GENOMIC DNA]</scope>
    <source>
        <strain evidence="14">ATCC 52028</strain>
    </source>
</reference>
<dbReference type="EC" id="2.7.11.1" evidence="2"/>
<dbReference type="EMBL" id="ML014131">
    <property type="protein sequence ID" value="RKP02987.1"/>
    <property type="molecule type" value="Genomic_DNA"/>
</dbReference>
<proteinExistence type="inferred from homology"/>
<dbReference type="AlphaFoldDB" id="A0A4P9XC27"/>
<name>A0A4P9XC27_9FUNG</name>
<evidence type="ECO:0000256" key="3">
    <source>
        <dbReference type="ARBA" id="ARBA00022527"/>
    </source>
</evidence>
<evidence type="ECO:0000256" key="6">
    <source>
        <dbReference type="ARBA" id="ARBA00022777"/>
    </source>
</evidence>
<dbReference type="FunFam" id="3.30.200.20:FF:000097">
    <property type="entry name" value="Probable serine/threonine-protein kinase nek1"/>
    <property type="match status" value="1"/>
</dbReference>
<accession>A0A4P9XC27</accession>
<dbReference type="SMART" id="SM00220">
    <property type="entry name" value="S_TKc"/>
    <property type="match status" value="1"/>
</dbReference>
<evidence type="ECO:0000259" key="12">
    <source>
        <dbReference type="PROSITE" id="PS50011"/>
    </source>
</evidence>
<keyword evidence="5 10" id="KW-0547">Nucleotide-binding</keyword>
<dbReference type="InterPro" id="IPR000719">
    <property type="entry name" value="Prot_kinase_dom"/>
</dbReference>
<keyword evidence="7 10" id="KW-0067">ATP-binding</keyword>
<keyword evidence="6" id="KW-0418">Kinase</keyword>
<dbReference type="GO" id="GO:0004674">
    <property type="term" value="F:protein serine/threonine kinase activity"/>
    <property type="evidence" value="ECO:0007669"/>
    <property type="project" value="UniProtKB-KW"/>
</dbReference>
<dbReference type="InterPro" id="IPR017441">
    <property type="entry name" value="Protein_kinase_ATP_BS"/>
</dbReference>
<dbReference type="PROSITE" id="PS50011">
    <property type="entry name" value="PROTEIN_KINASE_DOM"/>
    <property type="match status" value="1"/>
</dbReference>
<sequence>MDAYEPLELIGSGSFGVIRKVRRKSDQKVLACKEIDYRKMSEKEKKQLVSEVNILRELRHPNIVRYYERYVDRENCLIYILMEYCEGGDLAAIIKRCKSEEKRIPEDIIWNLFVQLLHAVNECHHGRAHPPILHRDIKPDNVFLDAAQNVKLGDFGLSRVIDSPENGYAQTYVGTPFYMSPELVNESCYNIKSDIWALGCLIFELCALEPPFQANTQTGLAMKIRQGIVPDLPAPYSSDLNRTVKTMLRISHHKRPNASDFLATDRVRIFVKEHELSKIHL</sequence>
<keyword evidence="14" id="KW-1185">Reference proteome</keyword>
<evidence type="ECO:0000313" key="13">
    <source>
        <dbReference type="EMBL" id="RKP02987.1"/>
    </source>
</evidence>
<evidence type="ECO:0000256" key="1">
    <source>
        <dbReference type="ARBA" id="ARBA00010886"/>
    </source>
</evidence>
<dbReference type="InterPro" id="IPR008271">
    <property type="entry name" value="Ser/Thr_kinase_AS"/>
</dbReference>
<comment type="catalytic activity">
    <reaction evidence="8">
        <text>L-threonyl-[protein] + ATP = O-phospho-L-threonyl-[protein] + ADP + H(+)</text>
        <dbReference type="Rhea" id="RHEA:46608"/>
        <dbReference type="Rhea" id="RHEA-COMP:11060"/>
        <dbReference type="Rhea" id="RHEA-COMP:11605"/>
        <dbReference type="ChEBI" id="CHEBI:15378"/>
        <dbReference type="ChEBI" id="CHEBI:30013"/>
        <dbReference type="ChEBI" id="CHEBI:30616"/>
        <dbReference type="ChEBI" id="CHEBI:61977"/>
        <dbReference type="ChEBI" id="CHEBI:456216"/>
        <dbReference type="EC" id="2.7.11.1"/>
    </reaction>
</comment>
<comment type="similarity">
    <text evidence="1">Belongs to the protein kinase superfamily. NEK Ser/Thr protein kinase family. NIMA subfamily.</text>
</comment>
<dbReference type="GO" id="GO:0005524">
    <property type="term" value="F:ATP binding"/>
    <property type="evidence" value="ECO:0007669"/>
    <property type="project" value="UniProtKB-UniRule"/>
</dbReference>
<feature type="non-terminal residue" evidence="13">
    <location>
        <position position="281"/>
    </location>
</feature>
<dbReference type="Pfam" id="PF00069">
    <property type="entry name" value="Pkinase"/>
    <property type="match status" value="1"/>
</dbReference>
<dbReference type="STRING" id="1555241.A0A4P9XC27"/>
<evidence type="ECO:0000313" key="14">
    <source>
        <dbReference type="Proteomes" id="UP000274922"/>
    </source>
</evidence>
<feature type="domain" description="Protein kinase" evidence="12">
    <location>
        <begin position="4"/>
        <end position="271"/>
    </location>
</feature>